<dbReference type="GO" id="GO:0016020">
    <property type="term" value="C:membrane"/>
    <property type="evidence" value="ECO:0007669"/>
    <property type="project" value="UniProtKB-SubCell"/>
</dbReference>
<comment type="caution">
    <text evidence="7">Lacks conserved residue(s) required for the propagation of feature annotation.</text>
</comment>
<keyword evidence="7" id="KW-0812">Transmembrane</keyword>
<dbReference type="PRINTS" id="PR00727">
    <property type="entry name" value="LEADERPTASE"/>
</dbReference>
<feature type="domain" description="Peptidase S26" evidence="8">
    <location>
        <begin position="64"/>
        <end position="269"/>
    </location>
</feature>
<feature type="transmembrane region" description="Helical" evidence="7">
    <location>
        <begin position="20"/>
        <end position="43"/>
    </location>
</feature>
<dbReference type="GO" id="GO:0004252">
    <property type="term" value="F:serine-type endopeptidase activity"/>
    <property type="evidence" value="ECO:0007669"/>
    <property type="project" value="InterPro"/>
</dbReference>
<name>A0A3S9VPY1_9BACT</name>
<evidence type="ECO:0000313" key="10">
    <source>
        <dbReference type="Proteomes" id="UP000270673"/>
    </source>
</evidence>
<gene>
    <name evidence="9" type="primary">lepB</name>
    <name evidence="9" type="ORF">D8S85_02805</name>
</gene>
<dbReference type="EC" id="3.4.21.89" evidence="3 7"/>
<evidence type="ECO:0000256" key="7">
    <source>
        <dbReference type="RuleBase" id="RU362042"/>
    </source>
</evidence>
<sequence length="459" mass="53658">MSRILTNRWFKFGCMLFVYLLWTLWIGSWWLLLGVPVLFDIYITKKVHWAFWKKKGVEKQSKAVEWIDALIFAIIAATLIRMFFFEAYTIPTSSMEKSMLVGDYLFVSKVAYGPKLPNTPLSVPFTHHTLPFTQSTKAYSDLIQWPYKRIAGLGEVKREDIVVFNFPAGDTVVVGRENPDYYSQIRGKLPDVQDAAWEQGLSVTPEEAWSIARKKIWRENEIIARPVDKRENYIKRCVGMPGDVLEMKDAVLYVNGKKLEDNDKMQYNYDIIVNAPFNRVKLQEMGVSMEDINSGYRGNNCYVLPLTVEMVEKIKKMSNVLSVTREEEDRLIFPYSPNYPWTRDDFGPLPIPKKGETIDLTLENLPLYDRIIGAYEENKLEVKDSVIYINGSPADKYTFKMDYFWMMGDNRHNSADSRYWGFVPEDHIVGKAYFIWLSLDKDKSFLGKIRWNRLFRFIH</sequence>
<dbReference type="EMBL" id="CP032819">
    <property type="protein sequence ID" value="AZS28584.1"/>
    <property type="molecule type" value="Genomic_DNA"/>
</dbReference>
<dbReference type="OrthoDB" id="9802919at2"/>
<comment type="subcellular location">
    <subcellularLocation>
        <location evidence="7">Membrane</location>
        <topology evidence="7">Single-pass type II membrane protein</topology>
    </subcellularLocation>
</comment>
<feature type="active site" evidence="6">
    <location>
        <position position="235"/>
    </location>
</feature>
<dbReference type="GO" id="GO:0009003">
    <property type="term" value="F:signal peptidase activity"/>
    <property type="evidence" value="ECO:0007669"/>
    <property type="project" value="UniProtKB-EC"/>
</dbReference>
<evidence type="ECO:0000313" key="9">
    <source>
        <dbReference type="EMBL" id="AZS28584.1"/>
    </source>
</evidence>
<dbReference type="AlphaFoldDB" id="A0A3S9VPY1"/>
<dbReference type="InterPro" id="IPR019758">
    <property type="entry name" value="Pept_S26A_signal_pept_1_CS"/>
</dbReference>
<dbReference type="NCBIfam" id="TIGR02227">
    <property type="entry name" value="sigpep_I_bact"/>
    <property type="match status" value="1"/>
</dbReference>
<keyword evidence="7" id="KW-1133">Transmembrane helix</keyword>
<evidence type="ECO:0000256" key="5">
    <source>
        <dbReference type="ARBA" id="ARBA00022801"/>
    </source>
</evidence>
<organism evidence="9 10">
    <name type="scientific">Butyricimonas faecalis</name>
    <dbReference type="NCBI Taxonomy" id="2093856"/>
    <lineage>
        <taxon>Bacteria</taxon>
        <taxon>Pseudomonadati</taxon>
        <taxon>Bacteroidota</taxon>
        <taxon>Bacteroidia</taxon>
        <taxon>Bacteroidales</taxon>
        <taxon>Odoribacteraceae</taxon>
        <taxon>Butyricimonas</taxon>
    </lineage>
</organism>
<evidence type="ECO:0000256" key="2">
    <source>
        <dbReference type="ARBA" id="ARBA00009370"/>
    </source>
</evidence>
<comment type="catalytic activity">
    <reaction evidence="1 7">
        <text>Cleavage of hydrophobic, N-terminal signal or leader sequences from secreted and periplasmic proteins.</text>
        <dbReference type="EC" id="3.4.21.89"/>
    </reaction>
</comment>
<dbReference type="Gene3D" id="2.10.109.10">
    <property type="entry name" value="Umud Fragment, subunit A"/>
    <property type="match status" value="2"/>
</dbReference>
<feature type="active site" evidence="6">
    <location>
        <position position="94"/>
    </location>
</feature>
<keyword evidence="7" id="KW-0645">Protease</keyword>
<evidence type="ECO:0000256" key="4">
    <source>
        <dbReference type="ARBA" id="ARBA00019232"/>
    </source>
</evidence>
<dbReference type="CDD" id="cd06530">
    <property type="entry name" value="S26_SPase_I"/>
    <property type="match status" value="2"/>
</dbReference>
<feature type="domain" description="Peptidase S26" evidence="8">
    <location>
        <begin position="401"/>
        <end position="436"/>
    </location>
</feature>
<accession>A0A3S9VPY1</accession>
<keyword evidence="7" id="KW-0472">Membrane</keyword>
<keyword evidence="10" id="KW-1185">Reference proteome</keyword>
<protein>
    <recommendedName>
        <fullName evidence="4 7">Signal peptidase I</fullName>
        <ecNumber evidence="3 7">3.4.21.89</ecNumber>
    </recommendedName>
</protein>
<dbReference type="InterPro" id="IPR036286">
    <property type="entry name" value="LexA/Signal_pep-like_sf"/>
</dbReference>
<dbReference type="SUPFAM" id="SSF51306">
    <property type="entry name" value="LexA/Signal peptidase"/>
    <property type="match status" value="1"/>
</dbReference>
<dbReference type="KEGG" id="buy:D8S85_02805"/>
<dbReference type="PANTHER" id="PTHR43390">
    <property type="entry name" value="SIGNAL PEPTIDASE I"/>
    <property type="match status" value="1"/>
</dbReference>
<dbReference type="InterPro" id="IPR019533">
    <property type="entry name" value="Peptidase_S26"/>
</dbReference>
<dbReference type="InterPro" id="IPR000223">
    <property type="entry name" value="Pept_S26A_signal_pept_1"/>
</dbReference>
<proteinExistence type="inferred from homology"/>
<dbReference type="Pfam" id="PF10502">
    <property type="entry name" value="Peptidase_S26"/>
    <property type="match status" value="2"/>
</dbReference>
<dbReference type="RefSeq" id="WP_106624735.1">
    <property type="nucleotide sequence ID" value="NZ_CP032819.1"/>
</dbReference>
<evidence type="ECO:0000259" key="8">
    <source>
        <dbReference type="Pfam" id="PF10502"/>
    </source>
</evidence>
<keyword evidence="5 7" id="KW-0378">Hydrolase</keyword>
<dbReference type="PROSITE" id="PS00761">
    <property type="entry name" value="SPASE_I_3"/>
    <property type="match status" value="1"/>
</dbReference>
<dbReference type="Proteomes" id="UP000270673">
    <property type="component" value="Chromosome"/>
</dbReference>
<comment type="similarity">
    <text evidence="2 7">Belongs to the peptidase S26 family.</text>
</comment>
<evidence type="ECO:0000256" key="1">
    <source>
        <dbReference type="ARBA" id="ARBA00000677"/>
    </source>
</evidence>
<reference evidence="9 10" key="1">
    <citation type="submission" date="2018-10" db="EMBL/GenBank/DDBJ databases">
        <title>Butyricimonas faecalis sp. nov., isolated from human faeces and emended description of the genus Butyricimonas.</title>
        <authorList>
            <person name="Le Roy T."/>
            <person name="Van der Smissen P."/>
            <person name="Paquot A."/>
            <person name="Delzenne N."/>
            <person name="Muccioli G."/>
            <person name="Collet J.-F."/>
            <person name="Cani P.D."/>
        </authorList>
    </citation>
    <scope>NUCLEOTIDE SEQUENCE [LARGE SCALE GENOMIC DNA]</scope>
    <source>
        <strain evidence="9 10">H184</strain>
    </source>
</reference>
<evidence type="ECO:0000256" key="3">
    <source>
        <dbReference type="ARBA" id="ARBA00013208"/>
    </source>
</evidence>
<dbReference type="GO" id="GO:0006465">
    <property type="term" value="P:signal peptide processing"/>
    <property type="evidence" value="ECO:0007669"/>
    <property type="project" value="InterPro"/>
</dbReference>
<evidence type="ECO:0000256" key="6">
    <source>
        <dbReference type="PIRSR" id="PIRSR600223-1"/>
    </source>
</evidence>
<dbReference type="PANTHER" id="PTHR43390:SF1">
    <property type="entry name" value="CHLOROPLAST PROCESSING PEPTIDASE"/>
    <property type="match status" value="1"/>
</dbReference>
<feature type="transmembrane region" description="Helical" evidence="7">
    <location>
        <begin position="63"/>
        <end position="84"/>
    </location>
</feature>